<evidence type="ECO:0000313" key="1">
    <source>
        <dbReference type="EMBL" id="AEN94423.1"/>
    </source>
</evidence>
<dbReference type="EMBL" id="JN235988">
    <property type="protein sequence ID" value="AEN94423.1"/>
    <property type="molecule type" value="Genomic_DNA"/>
</dbReference>
<sequence length="248" mass="27027">MPVSKYSHINTTKLPLNILDLRDEAFYDFVRQFSGQRVAELLAFQELNGVDSFLGCKDVTAILHLQSDQLNGLKKTTCITLIDGTIALLPGLESSIHVLTKLLKKKREEVIKQAERLHSINSSFLSVTNSIPIVQQTTASPISCPSIYTPPQTTLLTVDSSNLSSQNSSYVLNPLTDEISNRIATNIIDWLKKKQHEGVGVGVGEGVDILHSTPSPTHGGALTHTLKTLTFVGDIVASNLLLMDVVLV</sequence>
<accession>G3KGW6</accession>
<reference evidence="1" key="1">
    <citation type="journal article" date="2011" name="Proc. Natl. Acad. Sci. U.S.A.">
        <title>A widespread class of reverse transcriptase-related cellular genes.</title>
        <authorList>
            <person name="Gladyshev E.A."/>
            <person name="Arkhipova I.R."/>
        </authorList>
    </citation>
    <scope>NUCLEOTIDE SEQUENCE</scope>
</reference>
<dbReference type="AlphaFoldDB" id="G3KGW6"/>
<protein>
    <submittedName>
        <fullName evidence="1">Hypothetical telomeric protein</fullName>
    </submittedName>
</protein>
<name>G3KGW6_ADIVA</name>
<proteinExistence type="predicted"/>
<organism evidence="1">
    <name type="scientific">Adineta vaga</name>
    <name type="common">Rotifer</name>
    <name type="synonym">Callidina vaga</name>
    <dbReference type="NCBI Taxonomy" id="104782"/>
    <lineage>
        <taxon>Eukaryota</taxon>
        <taxon>Metazoa</taxon>
        <taxon>Spiralia</taxon>
        <taxon>Gnathifera</taxon>
        <taxon>Rotifera</taxon>
        <taxon>Eurotatoria</taxon>
        <taxon>Bdelloidea</taxon>
        <taxon>Adinetida</taxon>
        <taxon>Adinetidae</taxon>
        <taxon>Adineta</taxon>
    </lineage>
</organism>